<keyword evidence="7" id="KW-0503">Monooxygenase</keyword>
<dbReference type="Proteomes" id="UP001392437">
    <property type="component" value="Unassembled WGS sequence"/>
</dbReference>
<evidence type="ECO:0000256" key="4">
    <source>
        <dbReference type="ARBA" id="ARBA00022723"/>
    </source>
</evidence>
<dbReference type="InterPro" id="IPR050121">
    <property type="entry name" value="Cytochrome_P450_monoxygenase"/>
</dbReference>
<evidence type="ECO:0008006" key="11">
    <source>
        <dbReference type="Google" id="ProtNLM"/>
    </source>
</evidence>
<evidence type="ECO:0000256" key="7">
    <source>
        <dbReference type="RuleBase" id="RU000461"/>
    </source>
</evidence>
<dbReference type="InterPro" id="IPR001128">
    <property type="entry name" value="Cyt_P450"/>
</dbReference>
<dbReference type="PRINTS" id="PR00463">
    <property type="entry name" value="EP450I"/>
</dbReference>
<evidence type="ECO:0000313" key="9">
    <source>
        <dbReference type="EMBL" id="KAK8106500.1"/>
    </source>
</evidence>
<evidence type="ECO:0000256" key="1">
    <source>
        <dbReference type="ARBA" id="ARBA00001971"/>
    </source>
</evidence>
<evidence type="ECO:0000256" key="8">
    <source>
        <dbReference type="SAM" id="Phobius"/>
    </source>
</evidence>
<keyword evidence="3 6" id="KW-0349">Heme</keyword>
<feature type="transmembrane region" description="Helical" evidence="8">
    <location>
        <begin position="20"/>
        <end position="38"/>
    </location>
</feature>
<dbReference type="EMBL" id="JAQQWP010000008">
    <property type="protein sequence ID" value="KAK8106500.1"/>
    <property type="molecule type" value="Genomic_DNA"/>
</dbReference>
<evidence type="ECO:0000313" key="10">
    <source>
        <dbReference type="Proteomes" id="UP001392437"/>
    </source>
</evidence>
<reference evidence="9 10" key="1">
    <citation type="submission" date="2023-01" db="EMBL/GenBank/DDBJ databases">
        <title>Analysis of 21 Apiospora genomes using comparative genomics revels a genus with tremendous synthesis potential of carbohydrate active enzymes and secondary metabolites.</title>
        <authorList>
            <person name="Sorensen T."/>
        </authorList>
    </citation>
    <scope>NUCLEOTIDE SEQUENCE [LARGE SCALE GENOMIC DNA]</scope>
    <source>
        <strain evidence="9 10">CBS 117206</strain>
    </source>
</reference>
<dbReference type="GO" id="GO:0020037">
    <property type="term" value="F:heme binding"/>
    <property type="evidence" value="ECO:0007669"/>
    <property type="project" value="InterPro"/>
</dbReference>
<keyword evidence="8" id="KW-0812">Transmembrane</keyword>
<accession>A0AAW0QVH0</accession>
<organism evidence="9 10">
    <name type="scientific">Apiospora kogelbergensis</name>
    <dbReference type="NCBI Taxonomy" id="1337665"/>
    <lineage>
        <taxon>Eukaryota</taxon>
        <taxon>Fungi</taxon>
        <taxon>Dikarya</taxon>
        <taxon>Ascomycota</taxon>
        <taxon>Pezizomycotina</taxon>
        <taxon>Sordariomycetes</taxon>
        <taxon>Xylariomycetidae</taxon>
        <taxon>Amphisphaeriales</taxon>
        <taxon>Apiosporaceae</taxon>
        <taxon>Apiospora</taxon>
    </lineage>
</organism>
<dbReference type="GO" id="GO:0016705">
    <property type="term" value="F:oxidoreductase activity, acting on paired donors, with incorporation or reduction of molecular oxygen"/>
    <property type="evidence" value="ECO:0007669"/>
    <property type="project" value="InterPro"/>
</dbReference>
<feature type="binding site" description="axial binding residue" evidence="6">
    <location>
        <position position="451"/>
    </location>
    <ligand>
        <name>heme</name>
        <dbReference type="ChEBI" id="CHEBI:30413"/>
    </ligand>
    <ligandPart>
        <name>Fe</name>
        <dbReference type="ChEBI" id="CHEBI:18248"/>
    </ligandPart>
</feature>
<sequence length="514" mass="58517">MAFPEDALHRMSSPSITSKLLPLCVALIIAYCLARAIYNLKFHPLSNYPGPRFAAITEIWWAYTRLTGRYPWIIEHTLQQYGDVIRIAPNELIFLTPKAAKDIYLSQDKNLETFVQVGYDALDTGDGGISGETNPVRHREIAKKLAPAFSMRNFKAKEATILEHVDLFIDRVKGVGMHSKGVELQRWTDWLALDLSADMTYGRVMVKDSTFLSASLKLNLSITMSEVTRKLRLLSPLMYLTIPPSVWVVMPGLIRMYNEDVAARIRLRGRTEHLDYFEQLIPGDQPVPTDKKHIYHLENVAGQLLLASWQPLADQFYSLIFFLLRQPDAYSTLVKEVRDAFSTSDAISTETTANLKYLQGCQRESLRLHQETVDGLPRVSPGAVVDGAYIPKGVICQISYFAAARSPRFFCDPLEFHPERWLSPDHPKFDTKYKDDDLAASKPFSQGPRGCPGGAIAMAVVRLFVAKVLWQFDLEAAPGYENLSFEKDFKWLTFWERPQFWVRFKPVQRETIAV</sequence>
<evidence type="ECO:0000256" key="3">
    <source>
        <dbReference type="ARBA" id="ARBA00022617"/>
    </source>
</evidence>
<name>A0AAW0QVH0_9PEZI</name>
<dbReference type="PROSITE" id="PS00086">
    <property type="entry name" value="CYTOCHROME_P450"/>
    <property type="match status" value="1"/>
</dbReference>
<comment type="caution">
    <text evidence="9">The sequence shown here is derived from an EMBL/GenBank/DDBJ whole genome shotgun (WGS) entry which is preliminary data.</text>
</comment>
<comment type="similarity">
    <text evidence="2 7">Belongs to the cytochrome P450 family.</text>
</comment>
<keyword evidence="8" id="KW-1133">Transmembrane helix</keyword>
<dbReference type="SUPFAM" id="SSF48264">
    <property type="entry name" value="Cytochrome P450"/>
    <property type="match status" value="1"/>
</dbReference>
<dbReference type="InterPro" id="IPR017972">
    <property type="entry name" value="Cyt_P450_CS"/>
</dbReference>
<dbReference type="Gene3D" id="1.10.630.10">
    <property type="entry name" value="Cytochrome P450"/>
    <property type="match status" value="1"/>
</dbReference>
<keyword evidence="5 6" id="KW-0408">Iron</keyword>
<dbReference type="GO" id="GO:0004497">
    <property type="term" value="F:monooxygenase activity"/>
    <property type="evidence" value="ECO:0007669"/>
    <property type="project" value="UniProtKB-KW"/>
</dbReference>
<comment type="cofactor">
    <cofactor evidence="1 6">
        <name>heme</name>
        <dbReference type="ChEBI" id="CHEBI:30413"/>
    </cofactor>
</comment>
<dbReference type="AlphaFoldDB" id="A0AAW0QVH0"/>
<keyword evidence="8" id="KW-0472">Membrane</keyword>
<evidence type="ECO:0000256" key="5">
    <source>
        <dbReference type="ARBA" id="ARBA00023004"/>
    </source>
</evidence>
<dbReference type="PANTHER" id="PTHR24305">
    <property type="entry name" value="CYTOCHROME P450"/>
    <property type="match status" value="1"/>
</dbReference>
<dbReference type="InterPro" id="IPR002401">
    <property type="entry name" value="Cyt_P450_E_grp-I"/>
</dbReference>
<evidence type="ECO:0000256" key="2">
    <source>
        <dbReference type="ARBA" id="ARBA00010617"/>
    </source>
</evidence>
<gene>
    <name evidence="9" type="ORF">PG999_009859</name>
</gene>
<dbReference type="Pfam" id="PF00067">
    <property type="entry name" value="p450"/>
    <property type="match status" value="1"/>
</dbReference>
<keyword evidence="10" id="KW-1185">Reference proteome</keyword>
<protein>
    <recommendedName>
        <fullName evidence="11">Cytochrome P450</fullName>
    </recommendedName>
</protein>
<proteinExistence type="inferred from homology"/>
<dbReference type="PANTHER" id="PTHR24305:SF210">
    <property type="entry name" value="CYTOCHROME P450 MONOOXYGENASE ASQL-RELATED"/>
    <property type="match status" value="1"/>
</dbReference>
<keyword evidence="7" id="KW-0560">Oxidoreductase</keyword>
<keyword evidence="4 6" id="KW-0479">Metal-binding</keyword>
<dbReference type="GO" id="GO:0005506">
    <property type="term" value="F:iron ion binding"/>
    <property type="evidence" value="ECO:0007669"/>
    <property type="project" value="InterPro"/>
</dbReference>
<dbReference type="InterPro" id="IPR036396">
    <property type="entry name" value="Cyt_P450_sf"/>
</dbReference>
<evidence type="ECO:0000256" key="6">
    <source>
        <dbReference type="PIRSR" id="PIRSR602401-1"/>
    </source>
</evidence>